<reference evidence="1 2" key="1">
    <citation type="submission" date="2024-08" db="EMBL/GenBank/DDBJ databases">
        <title>Two novel Cytobacillus novel species.</title>
        <authorList>
            <person name="Liu G."/>
        </authorList>
    </citation>
    <scope>NUCLEOTIDE SEQUENCE [LARGE SCALE GENOMIC DNA]</scope>
    <source>
        <strain evidence="1 2">FJAT-54145</strain>
    </source>
</reference>
<dbReference type="RefSeq" id="WP_389358690.1">
    <property type="nucleotide sequence ID" value="NZ_JBIACK010000001.1"/>
</dbReference>
<accession>A0ABW6KAR0</accession>
<name>A0ABW6KAR0_9BACI</name>
<evidence type="ECO:0000313" key="1">
    <source>
        <dbReference type="EMBL" id="MFE8700008.1"/>
    </source>
</evidence>
<comment type="caution">
    <text evidence="1">The sequence shown here is derived from an EMBL/GenBank/DDBJ whole genome shotgun (WGS) entry which is preliminary data.</text>
</comment>
<keyword evidence="2" id="KW-1185">Reference proteome</keyword>
<sequence length="157" mass="18953">MAIIENFPEDLLAEHERWHMSMSMRARAGDGLDFLAFHRDFLSRAMDWYRSERLDPQMLRPWSSIPVEIKNHPRWDQRLQEAENRVNRNLDSFRSADELGRFLLATNLHGAVHVLGAEVYNEPDFALIARSPRSTYFYKWHRLIDNWWRRLEEERQD</sequence>
<gene>
    <name evidence="1" type="ORF">ACFYKX_05145</name>
</gene>
<proteinExistence type="predicted"/>
<protein>
    <submittedName>
        <fullName evidence="1">Uncharacterized protein</fullName>
    </submittedName>
</protein>
<dbReference type="Proteomes" id="UP001601059">
    <property type="component" value="Unassembled WGS sequence"/>
</dbReference>
<dbReference type="EMBL" id="JBIACK010000001">
    <property type="protein sequence ID" value="MFE8700008.1"/>
    <property type="molecule type" value="Genomic_DNA"/>
</dbReference>
<evidence type="ECO:0000313" key="2">
    <source>
        <dbReference type="Proteomes" id="UP001601059"/>
    </source>
</evidence>
<organism evidence="1 2">
    <name type="scientific">Cytobacillus spartinae</name>
    <dbReference type="NCBI Taxonomy" id="3299023"/>
    <lineage>
        <taxon>Bacteria</taxon>
        <taxon>Bacillati</taxon>
        <taxon>Bacillota</taxon>
        <taxon>Bacilli</taxon>
        <taxon>Bacillales</taxon>
        <taxon>Bacillaceae</taxon>
        <taxon>Cytobacillus</taxon>
    </lineage>
</organism>